<dbReference type="EC" id="1.3.1.34" evidence="4"/>
<dbReference type="Proteomes" id="UP000238701">
    <property type="component" value="Unassembled WGS sequence"/>
</dbReference>
<dbReference type="EMBL" id="OMOD01000144">
    <property type="protein sequence ID" value="SPF43572.1"/>
    <property type="molecule type" value="Genomic_DNA"/>
</dbReference>
<evidence type="ECO:0000313" key="4">
    <source>
        <dbReference type="EMBL" id="SPF43572.1"/>
    </source>
</evidence>
<evidence type="ECO:0000256" key="2">
    <source>
        <dbReference type="ARBA" id="ARBA00022857"/>
    </source>
</evidence>
<comment type="similarity">
    <text evidence="1">Belongs to the short-chain dehydrogenases/reductases (SDR) family.</text>
</comment>
<dbReference type="Gene3D" id="3.40.50.720">
    <property type="entry name" value="NAD(P)-binding Rossmann-like Domain"/>
    <property type="match status" value="1"/>
</dbReference>
<dbReference type="GO" id="GO:0008670">
    <property type="term" value="F:2,4-dienoyl-CoA reductase (NADPH) activity"/>
    <property type="evidence" value="ECO:0007669"/>
    <property type="project" value="UniProtKB-EC"/>
</dbReference>
<dbReference type="PRINTS" id="PR00081">
    <property type="entry name" value="GDHRDH"/>
</dbReference>
<dbReference type="FunFam" id="3.40.50.720:FF:000084">
    <property type="entry name" value="Short-chain dehydrogenase reductase"/>
    <property type="match status" value="1"/>
</dbReference>
<keyword evidence="3 4" id="KW-0560">Oxidoreductase</keyword>
<name>A0A2U3KV99_9BACT</name>
<evidence type="ECO:0000256" key="1">
    <source>
        <dbReference type="ARBA" id="ARBA00006484"/>
    </source>
</evidence>
<evidence type="ECO:0000313" key="5">
    <source>
        <dbReference type="Proteomes" id="UP000238701"/>
    </source>
</evidence>
<proteinExistence type="inferred from homology"/>
<dbReference type="PANTHER" id="PTHR43296:SF2">
    <property type="entry name" value="PEROXISOMAL 2,4-DIENOYL-COA REDUCTASE [(3E)-ENOYL-COA-PRODUCING]"/>
    <property type="match status" value="1"/>
</dbReference>
<sequence length="297" mass="32082">MRNLLFAGTTQDSEEPMFRTDLLQHKRILITGGGTGLGKGMAERFLELGAVVYICGRREEVLQKTASELLGKGPIHALSCDVRDLDAVERMIDSVWVGGPLDVLVNNAAGNFIARTEDLSPRAFESVIGIVLMGTLHCTLACGRRWLKSAHRGTVLNISATYAPVGSAYVVPSAISKAGVEALTRSLAVEWGDRGIRMNAIAPGPIPTQGAFSRLLPRPELETLALDRTPLHRFGTIEELANLAAFLVSDGSGYINGEVIRMDGGEFLQGAGEFSSLGRILKEEDWESLKPRKRSAP</sequence>
<dbReference type="SUPFAM" id="SSF51735">
    <property type="entry name" value="NAD(P)-binding Rossmann-fold domains"/>
    <property type="match status" value="1"/>
</dbReference>
<keyword evidence="2" id="KW-0521">NADP</keyword>
<dbReference type="PRINTS" id="PR00080">
    <property type="entry name" value="SDRFAMILY"/>
</dbReference>
<evidence type="ECO:0000256" key="3">
    <source>
        <dbReference type="ARBA" id="ARBA00023002"/>
    </source>
</evidence>
<dbReference type="AlphaFoldDB" id="A0A2U3KV99"/>
<dbReference type="InterPro" id="IPR036291">
    <property type="entry name" value="NAD(P)-bd_dom_sf"/>
</dbReference>
<dbReference type="PANTHER" id="PTHR43296">
    <property type="entry name" value="PEROXISOMAL 2,4-DIENOYL-COA REDUCTASE"/>
    <property type="match status" value="1"/>
</dbReference>
<organism evidence="4 5">
    <name type="scientific">Candidatus Sulfotelmatobacter kueseliae</name>
    <dbReference type="NCBI Taxonomy" id="2042962"/>
    <lineage>
        <taxon>Bacteria</taxon>
        <taxon>Pseudomonadati</taxon>
        <taxon>Acidobacteriota</taxon>
        <taxon>Terriglobia</taxon>
        <taxon>Terriglobales</taxon>
        <taxon>Candidatus Korobacteraceae</taxon>
        <taxon>Candidatus Sulfotelmatobacter</taxon>
    </lineage>
</organism>
<protein>
    <submittedName>
        <fullName evidence="4">Putative 2,4-dienoyl-CoA reductase</fullName>
        <ecNumber evidence="4">1.3.1.34</ecNumber>
    </submittedName>
</protein>
<accession>A0A2U3KV99</accession>
<gene>
    <name evidence="4" type="primary">fadH</name>
    <name evidence="4" type="ORF">SBA1_50024</name>
</gene>
<reference evidence="5" key="1">
    <citation type="submission" date="2018-02" db="EMBL/GenBank/DDBJ databases">
        <authorList>
            <person name="Hausmann B."/>
        </authorList>
    </citation>
    <scope>NUCLEOTIDE SEQUENCE [LARGE SCALE GENOMIC DNA]</scope>
    <source>
        <strain evidence="5">Peat soil MAG SbA1</strain>
    </source>
</reference>
<dbReference type="Pfam" id="PF13561">
    <property type="entry name" value="adh_short_C2"/>
    <property type="match status" value="1"/>
</dbReference>
<dbReference type="InterPro" id="IPR002347">
    <property type="entry name" value="SDR_fam"/>
</dbReference>
<dbReference type="InterPro" id="IPR045017">
    <property type="entry name" value="DECR2-like"/>
</dbReference>
<dbReference type="CDD" id="cd05369">
    <property type="entry name" value="TER_DECR_SDR_a"/>
    <property type="match status" value="1"/>
</dbReference>
<dbReference type="GO" id="GO:0009062">
    <property type="term" value="P:fatty acid catabolic process"/>
    <property type="evidence" value="ECO:0007669"/>
    <property type="project" value="InterPro"/>
</dbReference>